<evidence type="ECO:0000259" key="1">
    <source>
        <dbReference type="Pfam" id="PF13581"/>
    </source>
</evidence>
<protein>
    <submittedName>
        <fullName evidence="2">Histidine kinase-like ATPase domain-containing protein</fullName>
    </submittedName>
</protein>
<reference evidence="3" key="1">
    <citation type="submission" date="2016-11" db="EMBL/GenBank/DDBJ databases">
        <authorList>
            <person name="Varghese N."/>
            <person name="Submissions S."/>
        </authorList>
    </citation>
    <scope>NUCLEOTIDE SEQUENCE [LARGE SCALE GENOMIC DNA]</scope>
    <source>
        <strain evidence="3">DSM 17957</strain>
    </source>
</reference>
<keyword evidence="2" id="KW-0808">Transferase</keyword>
<keyword evidence="3" id="KW-1185">Reference proteome</keyword>
<dbReference type="GO" id="GO:0016301">
    <property type="term" value="F:kinase activity"/>
    <property type="evidence" value="ECO:0007669"/>
    <property type="project" value="UniProtKB-KW"/>
</dbReference>
<dbReference type="EMBL" id="FQZV01000009">
    <property type="protein sequence ID" value="SHI88946.1"/>
    <property type="molecule type" value="Genomic_DNA"/>
</dbReference>
<dbReference type="Proteomes" id="UP000184536">
    <property type="component" value="Unassembled WGS sequence"/>
</dbReference>
<dbReference type="Pfam" id="PF13581">
    <property type="entry name" value="HATPase_c_2"/>
    <property type="match status" value="1"/>
</dbReference>
<gene>
    <name evidence="2" type="ORF">SAMN02745975_00828</name>
</gene>
<dbReference type="InterPro" id="IPR003594">
    <property type="entry name" value="HATPase_dom"/>
</dbReference>
<accession>A0A1M6EU79</accession>
<name>A0A1M6EU79_9FIRM</name>
<sequence length="154" mass="17619">MDTLNENCGLPEINKEGKILAQLNLNADIPALKIFKYYCHEIASLYLKEPDKIFEFILCSDEVFVNCIVHGYKGKGGVVNIQFELEDNYLVTYIRDFGVGICEKYLEGIPELVEDPFCENGRGLFLVNSLSSKLEIERCQDQGTLVKIYFERMC</sequence>
<dbReference type="STRING" id="1121919.SAMN02745975_00828"/>
<keyword evidence="2" id="KW-0418">Kinase</keyword>
<organism evidence="2 3">
    <name type="scientific">Geosporobacter subterraneus DSM 17957</name>
    <dbReference type="NCBI Taxonomy" id="1121919"/>
    <lineage>
        <taxon>Bacteria</taxon>
        <taxon>Bacillati</taxon>
        <taxon>Bacillota</taxon>
        <taxon>Clostridia</taxon>
        <taxon>Peptostreptococcales</taxon>
        <taxon>Thermotaleaceae</taxon>
        <taxon>Geosporobacter</taxon>
    </lineage>
</organism>
<dbReference type="CDD" id="cd16936">
    <property type="entry name" value="HATPase_RsbW-like"/>
    <property type="match status" value="1"/>
</dbReference>
<evidence type="ECO:0000313" key="2">
    <source>
        <dbReference type="EMBL" id="SHI88946.1"/>
    </source>
</evidence>
<dbReference type="InterPro" id="IPR036890">
    <property type="entry name" value="HATPase_C_sf"/>
</dbReference>
<dbReference type="AlphaFoldDB" id="A0A1M6EU79"/>
<feature type="domain" description="Histidine kinase/HSP90-like ATPase" evidence="1">
    <location>
        <begin position="46"/>
        <end position="148"/>
    </location>
</feature>
<dbReference type="RefSeq" id="WP_190014178.1">
    <property type="nucleotide sequence ID" value="NZ_FQZV01000009.1"/>
</dbReference>
<proteinExistence type="predicted"/>
<evidence type="ECO:0000313" key="3">
    <source>
        <dbReference type="Proteomes" id="UP000184536"/>
    </source>
</evidence>
<dbReference type="SUPFAM" id="SSF55874">
    <property type="entry name" value="ATPase domain of HSP90 chaperone/DNA topoisomerase II/histidine kinase"/>
    <property type="match status" value="1"/>
</dbReference>
<dbReference type="Gene3D" id="3.30.565.10">
    <property type="entry name" value="Histidine kinase-like ATPase, C-terminal domain"/>
    <property type="match status" value="1"/>
</dbReference>